<sequence length="68" mass="7740">MPSQYYSSSDASRSSTEYYPSSREERPSQNASSSTKAKKPAKEVIVHNGSNYRDDMVRTKEMSSRTNR</sequence>
<proteinExistence type="predicted"/>
<dbReference type="Proteomes" id="UP000324767">
    <property type="component" value="Unassembled WGS sequence"/>
</dbReference>
<reference evidence="2 3" key="1">
    <citation type="submission" date="2019-09" db="EMBL/GenBank/DDBJ databases">
        <title>The hologenome of the rock-dwelling lichen Lasallia pustulata.</title>
        <authorList>
            <person name="Greshake Tzovaras B."/>
            <person name="Segers F."/>
            <person name="Bicker A."/>
            <person name="Dal Grande F."/>
            <person name="Otte J."/>
            <person name="Hankeln T."/>
            <person name="Schmitt I."/>
            <person name="Ebersberger I."/>
        </authorList>
    </citation>
    <scope>NUCLEOTIDE SEQUENCE [LARGE SCALE GENOMIC DNA]</scope>
    <source>
        <strain evidence="2">A1-1</strain>
    </source>
</reference>
<organism evidence="2 3">
    <name type="scientific">Lasallia pustulata</name>
    <dbReference type="NCBI Taxonomy" id="136370"/>
    <lineage>
        <taxon>Eukaryota</taxon>
        <taxon>Fungi</taxon>
        <taxon>Dikarya</taxon>
        <taxon>Ascomycota</taxon>
        <taxon>Pezizomycotina</taxon>
        <taxon>Lecanoromycetes</taxon>
        <taxon>OSLEUM clade</taxon>
        <taxon>Umbilicariomycetidae</taxon>
        <taxon>Umbilicariales</taxon>
        <taxon>Umbilicariaceae</taxon>
        <taxon>Lasallia</taxon>
    </lineage>
</organism>
<gene>
    <name evidence="2" type="ORF">FRX48_05763</name>
</gene>
<evidence type="ECO:0000313" key="2">
    <source>
        <dbReference type="EMBL" id="KAA6410342.1"/>
    </source>
</evidence>
<comment type="caution">
    <text evidence="2">The sequence shown here is derived from an EMBL/GenBank/DDBJ whole genome shotgun (WGS) entry which is preliminary data.</text>
</comment>
<evidence type="ECO:0000313" key="3">
    <source>
        <dbReference type="Proteomes" id="UP000324767"/>
    </source>
</evidence>
<evidence type="ECO:0000256" key="1">
    <source>
        <dbReference type="SAM" id="MobiDB-lite"/>
    </source>
</evidence>
<feature type="compositionally biased region" description="Low complexity" evidence="1">
    <location>
        <begin position="1"/>
        <end position="19"/>
    </location>
</feature>
<protein>
    <submittedName>
        <fullName evidence="2">Uncharacterized protein</fullName>
    </submittedName>
</protein>
<accession>A0A5M8PPA8</accession>
<dbReference type="AlphaFoldDB" id="A0A5M8PPA8"/>
<feature type="compositionally biased region" description="Basic and acidic residues" evidence="1">
    <location>
        <begin position="52"/>
        <end position="68"/>
    </location>
</feature>
<feature type="region of interest" description="Disordered" evidence="1">
    <location>
        <begin position="1"/>
        <end position="68"/>
    </location>
</feature>
<name>A0A5M8PPA8_9LECA</name>
<dbReference type="EMBL" id="VXIT01000009">
    <property type="protein sequence ID" value="KAA6410342.1"/>
    <property type="molecule type" value="Genomic_DNA"/>
</dbReference>